<feature type="region of interest" description="Disordered" evidence="1">
    <location>
        <begin position="331"/>
        <end position="354"/>
    </location>
</feature>
<dbReference type="PATRIC" id="fig|1218508.4.peg.1287"/>
<feature type="chain" id="PRO_5039221446" evidence="3">
    <location>
        <begin position="26"/>
        <end position="354"/>
    </location>
</feature>
<evidence type="ECO:0000256" key="1">
    <source>
        <dbReference type="SAM" id="MobiDB-lite"/>
    </source>
</evidence>
<keyword evidence="7" id="KW-1185">Reference proteome</keyword>
<evidence type="ECO:0000256" key="2">
    <source>
        <dbReference type="SAM" id="Phobius"/>
    </source>
</evidence>
<keyword evidence="2" id="KW-0472">Membrane</keyword>
<name>A0A0F4KQB8_9LACO</name>
<evidence type="ECO:0000313" key="7">
    <source>
        <dbReference type="Proteomes" id="UP000033695"/>
    </source>
</evidence>
<dbReference type="AlphaFoldDB" id="A0A0F4KQB8"/>
<dbReference type="InterPro" id="IPR021759">
    <property type="entry name" value="WxLIP_HBD"/>
</dbReference>
<dbReference type="InterPro" id="IPR010317">
    <property type="entry name" value="WxLIP_PGBD"/>
</dbReference>
<dbReference type="EMBL" id="JXBZ01000009">
    <property type="protein sequence ID" value="KJY48248.1"/>
    <property type="molecule type" value="Genomic_DNA"/>
</dbReference>
<organism evidence="6 7">
    <name type="scientific">Bombilactobacillus mellis</name>
    <dbReference type="NCBI Taxonomy" id="1218508"/>
    <lineage>
        <taxon>Bacteria</taxon>
        <taxon>Bacillati</taxon>
        <taxon>Bacillota</taxon>
        <taxon>Bacilli</taxon>
        <taxon>Lactobacillales</taxon>
        <taxon>Lactobacillaceae</taxon>
        <taxon>Bombilactobacillus</taxon>
    </lineage>
</organism>
<sequence>MIMKKKFFMLLAAFVITFISGQFCLTDIQADVQDITVTPIVNDPNVTDKFQIIAQPNHVYTVKMSFSNFGPSTARLRIRPTNASTSPTGQIIYSEIIKSGTYGLKVAFRDMVSAQVVTLNTNQTKELSFNIKTPPESLPGFIMAGFYIYDLDHPHDGGLKVPVWITETNKAVGGVLILDGIKPQAVNHTPVINVNLSNNQPGLMKNVTVHMTLRRKGLLELFNLGFKPVNADQVYKKIAPNSNVPVAFDQQSLPIKPGIYQAQGTARSGKTKWKFSGSYQITQKQADAVNKNCNNLQSDKTVLYLMITAALLLLIMFVIWGLWSQSRQSKKLNATRQQPPNAPRNSRYSSHNRR</sequence>
<keyword evidence="3" id="KW-0732">Signal</keyword>
<comment type="caution">
    <text evidence="6">The sequence shown here is derived from an EMBL/GenBank/DDBJ whole genome shotgun (WGS) entry which is preliminary data.</text>
</comment>
<evidence type="ECO:0000256" key="3">
    <source>
        <dbReference type="SAM" id="SignalP"/>
    </source>
</evidence>
<feature type="signal peptide" evidence="3">
    <location>
        <begin position="1"/>
        <end position="25"/>
    </location>
</feature>
<dbReference type="HOGENOM" id="CLU_838851_0_0_9"/>
<feature type="domain" description="WxL Interacting Protein host binding" evidence="5">
    <location>
        <begin position="160"/>
        <end position="291"/>
    </location>
</feature>
<evidence type="ECO:0000259" key="4">
    <source>
        <dbReference type="Pfam" id="PF06030"/>
    </source>
</evidence>
<feature type="domain" description="WxL Interacting Protein peptidoglycan binding" evidence="4">
    <location>
        <begin position="36"/>
        <end position="148"/>
    </location>
</feature>
<protein>
    <submittedName>
        <fullName evidence="6">Uncharacterized protein</fullName>
    </submittedName>
</protein>
<accession>A0A0F4KQB8</accession>
<dbReference type="STRING" id="1218508.JG29_12980"/>
<keyword evidence="2" id="KW-0812">Transmembrane</keyword>
<keyword evidence="2" id="KW-1133">Transmembrane helix</keyword>
<dbReference type="Pfam" id="PF11797">
    <property type="entry name" value="WxLIP_HBD"/>
    <property type="match status" value="1"/>
</dbReference>
<proteinExistence type="predicted"/>
<feature type="transmembrane region" description="Helical" evidence="2">
    <location>
        <begin position="302"/>
        <end position="323"/>
    </location>
</feature>
<dbReference type="Pfam" id="PF06030">
    <property type="entry name" value="WxLIP_PGBD"/>
    <property type="match status" value="1"/>
</dbReference>
<gene>
    <name evidence="6" type="ORF">JG29_12980</name>
</gene>
<dbReference type="Proteomes" id="UP000033695">
    <property type="component" value="Unassembled WGS sequence"/>
</dbReference>
<evidence type="ECO:0000259" key="5">
    <source>
        <dbReference type="Pfam" id="PF11797"/>
    </source>
</evidence>
<reference evidence="6 7" key="1">
    <citation type="submission" date="2014-12" db="EMBL/GenBank/DDBJ databases">
        <title>Comparative genomics of the lactic acid bacteria isolated from the honey bee gut.</title>
        <authorList>
            <person name="Ellegaard K.M."/>
            <person name="Tamarit D."/>
            <person name="Javelind E."/>
            <person name="Olofsson T."/>
            <person name="Andersson S.G."/>
            <person name="Vasquez A."/>
        </authorList>
    </citation>
    <scope>NUCLEOTIDE SEQUENCE [LARGE SCALE GENOMIC DNA]</scope>
    <source>
        <strain evidence="6 7">Hon2</strain>
    </source>
</reference>
<evidence type="ECO:0000313" key="6">
    <source>
        <dbReference type="EMBL" id="KJY48248.1"/>
    </source>
</evidence>